<dbReference type="Pfam" id="PF13847">
    <property type="entry name" value="Methyltransf_31"/>
    <property type="match status" value="1"/>
</dbReference>
<dbReference type="Gene3D" id="1.10.1660.10">
    <property type="match status" value="1"/>
</dbReference>
<dbReference type="Pfam" id="PF13411">
    <property type="entry name" value="MerR_1"/>
    <property type="match status" value="1"/>
</dbReference>
<evidence type="ECO:0000256" key="1">
    <source>
        <dbReference type="ARBA" id="ARBA00023125"/>
    </source>
</evidence>
<dbReference type="Gene3D" id="3.40.50.150">
    <property type="entry name" value="Vaccinia Virus protein VP39"/>
    <property type="match status" value="1"/>
</dbReference>
<organism evidence="4 5">
    <name type="scientific">Ferrimonas marina</name>
    <dbReference type="NCBI Taxonomy" id="299255"/>
    <lineage>
        <taxon>Bacteria</taxon>
        <taxon>Pseudomonadati</taxon>
        <taxon>Pseudomonadota</taxon>
        <taxon>Gammaproteobacteria</taxon>
        <taxon>Alteromonadales</taxon>
        <taxon>Ferrimonadaceae</taxon>
        <taxon>Ferrimonas</taxon>
    </lineage>
</organism>
<dbReference type="PRINTS" id="PR00040">
    <property type="entry name" value="HTHMERR"/>
</dbReference>
<evidence type="ECO:0000313" key="5">
    <source>
        <dbReference type="Proteomes" id="UP000184268"/>
    </source>
</evidence>
<feature type="coiled-coil region" evidence="2">
    <location>
        <begin position="73"/>
        <end position="103"/>
    </location>
</feature>
<keyword evidence="1 4" id="KW-0238">DNA-binding</keyword>
<dbReference type="InterPro" id="IPR025714">
    <property type="entry name" value="Methyltranfer_dom"/>
</dbReference>
<keyword evidence="2" id="KW-0175">Coiled coil</keyword>
<dbReference type="SUPFAM" id="SSF46955">
    <property type="entry name" value="Putative DNA-binding domain"/>
    <property type="match status" value="1"/>
</dbReference>
<dbReference type="RefSeq" id="WP_067657795.1">
    <property type="nucleotide sequence ID" value="NZ_FQXG01000002.1"/>
</dbReference>
<accession>A0A1M5R2I0</accession>
<keyword evidence="5" id="KW-1185">Reference proteome</keyword>
<proteinExistence type="predicted"/>
<sequence length="391" mass="44500">MYRISELAQLTGLARSTLLYYEKLGLLKGRRLDNGYRQYDDGDLQRLRLLQALHRGGLSLKECLQVLNEGIDRPLLQQRLAELTEAISEKQQAQRLLQALLGQAPDALREFHIEMAQQAPEAQTQWLMAQGLDETGALQLRWLSKDLHQHEQYMNDFLHIFAPLDHHGPGTEQDSLWALSQLPQAPRRVLDIGCGPGNATLLLANHSPAEVIGLDNVAQSLERLEQRAQQQGLADRVQSCNASMTDIPFAPASFDLLWCENSAYVMGFEATLRQWRSLLAEDGYLVISDLVWLTPDPEPDLSAFWQREYPDMQQEQHRFAQCQAEGYQLVASRRLGRAAWQAYTQPLAERLEQVEAELPHSRAVAELKQELPVLERFEGQFSYVIMVLKPI</sequence>
<dbReference type="EMBL" id="FQXG01000002">
    <property type="protein sequence ID" value="SHH20665.1"/>
    <property type="molecule type" value="Genomic_DNA"/>
</dbReference>
<dbReference type="PANTHER" id="PTHR30204:SF97">
    <property type="entry name" value="MERR FAMILY REGULATORY PROTEIN"/>
    <property type="match status" value="1"/>
</dbReference>
<dbReference type="PANTHER" id="PTHR30204">
    <property type="entry name" value="REDOX-CYCLING DRUG-SENSING TRANSCRIPTIONAL ACTIVATOR SOXR"/>
    <property type="match status" value="1"/>
</dbReference>
<gene>
    <name evidence="4" type="ORF">SAMN02745129_1463</name>
</gene>
<dbReference type="SUPFAM" id="SSF53335">
    <property type="entry name" value="S-adenosyl-L-methionine-dependent methyltransferases"/>
    <property type="match status" value="1"/>
</dbReference>
<dbReference type="InterPro" id="IPR029063">
    <property type="entry name" value="SAM-dependent_MTases_sf"/>
</dbReference>
<dbReference type="CDD" id="cd02440">
    <property type="entry name" value="AdoMet_MTases"/>
    <property type="match status" value="1"/>
</dbReference>
<evidence type="ECO:0000256" key="2">
    <source>
        <dbReference type="SAM" id="Coils"/>
    </source>
</evidence>
<dbReference type="OrthoDB" id="9808480at2"/>
<dbReference type="InterPro" id="IPR000551">
    <property type="entry name" value="MerR-type_HTH_dom"/>
</dbReference>
<dbReference type="InterPro" id="IPR047057">
    <property type="entry name" value="MerR_fam"/>
</dbReference>
<dbReference type="InterPro" id="IPR009061">
    <property type="entry name" value="DNA-bd_dom_put_sf"/>
</dbReference>
<reference evidence="5" key="1">
    <citation type="submission" date="2016-11" db="EMBL/GenBank/DDBJ databases">
        <authorList>
            <person name="Varghese N."/>
            <person name="Submissions S."/>
        </authorList>
    </citation>
    <scope>NUCLEOTIDE SEQUENCE [LARGE SCALE GENOMIC DNA]</scope>
    <source>
        <strain evidence="5">DSM 16917</strain>
    </source>
</reference>
<dbReference type="SMART" id="SM00422">
    <property type="entry name" value="HTH_MERR"/>
    <property type="match status" value="1"/>
</dbReference>
<dbReference type="Proteomes" id="UP000184268">
    <property type="component" value="Unassembled WGS sequence"/>
</dbReference>
<dbReference type="PROSITE" id="PS50937">
    <property type="entry name" value="HTH_MERR_2"/>
    <property type="match status" value="1"/>
</dbReference>
<dbReference type="AlphaFoldDB" id="A0A1M5R2I0"/>
<dbReference type="STRING" id="299255.SAMN02745129_1463"/>
<protein>
    <submittedName>
        <fullName evidence="4">DNA-binding transcriptional regulator, MerR family</fullName>
    </submittedName>
</protein>
<dbReference type="GO" id="GO:0003700">
    <property type="term" value="F:DNA-binding transcription factor activity"/>
    <property type="evidence" value="ECO:0007669"/>
    <property type="project" value="InterPro"/>
</dbReference>
<dbReference type="GO" id="GO:0003677">
    <property type="term" value="F:DNA binding"/>
    <property type="evidence" value="ECO:0007669"/>
    <property type="project" value="UniProtKB-KW"/>
</dbReference>
<name>A0A1M5R2I0_9GAMM</name>
<evidence type="ECO:0000259" key="3">
    <source>
        <dbReference type="PROSITE" id="PS50937"/>
    </source>
</evidence>
<feature type="domain" description="HTH merR-type" evidence="3">
    <location>
        <begin position="1"/>
        <end position="69"/>
    </location>
</feature>
<evidence type="ECO:0000313" key="4">
    <source>
        <dbReference type="EMBL" id="SHH20665.1"/>
    </source>
</evidence>